<dbReference type="SMART" id="SM00883">
    <property type="entry name" value="Cpn10"/>
    <property type="match status" value="1"/>
</dbReference>
<comment type="similarity">
    <text evidence="1">Belongs to the GroES chaperonin family.</text>
</comment>
<dbReference type="Pfam" id="PF00166">
    <property type="entry name" value="Cpn10"/>
    <property type="match status" value="1"/>
</dbReference>
<dbReference type="InterPro" id="IPR018369">
    <property type="entry name" value="Chaprnonin_Cpn10_CS"/>
</dbReference>
<dbReference type="PANTHER" id="PTHR22599">
    <property type="entry name" value="MPS ONE BINDER KINASE ACTIVATOR-LIKE MOB"/>
    <property type="match status" value="1"/>
</dbReference>
<keyword evidence="9" id="KW-1185">Reference proteome</keyword>
<dbReference type="GeneID" id="101992069"/>
<dbReference type="RefSeq" id="XP_026644637.1">
    <property type="nucleotide sequence ID" value="XM_026788836.1"/>
</dbReference>
<evidence type="ECO:0000256" key="6">
    <source>
        <dbReference type="ARBA" id="ARBA00046093"/>
    </source>
</evidence>
<dbReference type="CDD" id="cd00320">
    <property type="entry name" value="cpn10"/>
    <property type="match status" value="1"/>
</dbReference>
<dbReference type="InterPro" id="IPR020818">
    <property type="entry name" value="Chaperonin_GroES"/>
</dbReference>
<name>A0ABM1URM5_MICOH</name>
<dbReference type="Gene3D" id="1.20.140.30">
    <property type="entry name" value="MOB kinase activator"/>
    <property type="match status" value="1"/>
</dbReference>
<evidence type="ECO:0000256" key="7">
    <source>
        <dbReference type="ARBA" id="ARBA00046576"/>
    </source>
</evidence>
<dbReference type="Pfam" id="PF03637">
    <property type="entry name" value="Mob1_phocein"/>
    <property type="match status" value="1"/>
</dbReference>
<dbReference type="PRINTS" id="PR00297">
    <property type="entry name" value="CHAPERONIN10"/>
</dbReference>
<sequence length="543" mass="59249">MAGQAFRKFLPLFDRVLVERSAAETVTKGGIMLPEKSQGKVLQATVVAVGSGAKGKGGEIQPVSVKVGDKVLLPEYGGTKVVLDDKVLAHTQLSEKATVVHPAPPVNRQSKDTRPRVTQLWSPATQTLKAAPDPGFHPHLPLRPWRTAHGFTRARSSSHRPLPGVPRAGDRRAPPPAPAAGPHIRVPTPASRPDSGTMVMAEGTAVLRRNRPGTKAQVWSPRLSCRGPGGAEPARERPGRAAERPGGLRGAGPRGCPVRPGAGARPRPLPAETGDRTSVPASRRRRPGWKHSPAPLRAGLAADVPGRSLVGPGQFVQPDAGGDRWLLPRLFVFATTPSGFPAAAHRSGEFLPPGCDLSRYIQQNIRADCSNIDKILEPPEGQDEGVWKYEHLRQFCLELNGLAVKLQSECHPDTCTQMTATEQWIFLCAAHKTPKECPAIDYTRHTLDGAACLLNSNKYFPSRVSIKESSVAKLGSVCRRIYRIFSHAYFHHRQIFDEYENETFLCHRFTKFVMKYNLMSKDNLIVPILEEEVQNSVSGESEA</sequence>
<dbReference type="SUPFAM" id="SSF50129">
    <property type="entry name" value="GroES-like"/>
    <property type="match status" value="1"/>
</dbReference>
<proteinExistence type="inferred from homology"/>
<feature type="region of interest" description="Disordered" evidence="8">
    <location>
        <begin position="151"/>
        <end position="297"/>
    </location>
</feature>
<evidence type="ECO:0000256" key="1">
    <source>
        <dbReference type="ARBA" id="ARBA00006975"/>
    </source>
</evidence>
<evidence type="ECO:0000256" key="8">
    <source>
        <dbReference type="SAM" id="MobiDB-lite"/>
    </source>
</evidence>
<dbReference type="InterPro" id="IPR005301">
    <property type="entry name" value="MOB_kinase_act_fam"/>
</dbReference>
<accession>A0ABM1URM5</accession>
<keyword evidence="3" id="KW-0143">Chaperone</keyword>
<dbReference type="SMART" id="SM01388">
    <property type="entry name" value="Mob1_phocein"/>
    <property type="match status" value="1"/>
</dbReference>
<reference evidence="10" key="1">
    <citation type="submission" date="2025-08" db="UniProtKB">
        <authorList>
            <consortium name="RefSeq"/>
        </authorList>
    </citation>
    <scope>IDENTIFICATION</scope>
</reference>
<feature type="compositionally biased region" description="Low complexity" evidence="8">
    <location>
        <begin position="254"/>
        <end position="266"/>
    </location>
</feature>
<evidence type="ECO:0000313" key="9">
    <source>
        <dbReference type="Proteomes" id="UP000694915"/>
    </source>
</evidence>
<dbReference type="InterPro" id="IPR011032">
    <property type="entry name" value="GroES-like_sf"/>
</dbReference>
<evidence type="ECO:0000256" key="4">
    <source>
        <dbReference type="ARBA" id="ARBA00029976"/>
    </source>
</evidence>
<feature type="compositionally biased region" description="Basic and acidic residues" evidence="8">
    <location>
        <begin position="233"/>
        <end position="243"/>
    </location>
</feature>
<organism evidence="9 10">
    <name type="scientific">Microtus ochrogaster</name>
    <name type="common">Prairie vole</name>
    <dbReference type="NCBI Taxonomy" id="79684"/>
    <lineage>
        <taxon>Eukaryota</taxon>
        <taxon>Metazoa</taxon>
        <taxon>Chordata</taxon>
        <taxon>Craniata</taxon>
        <taxon>Vertebrata</taxon>
        <taxon>Euteleostomi</taxon>
        <taxon>Mammalia</taxon>
        <taxon>Eutheria</taxon>
        <taxon>Euarchontoglires</taxon>
        <taxon>Glires</taxon>
        <taxon>Rodentia</taxon>
        <taxon>Myomorpha</taxon>
        <taxon>Muroidea</taxon>
        <taxon>Cricetidae</taxon>
        <taxon>Arvicolinae</taxon>
        <taxon>Microtus</taxon>
    </lineage>
</organism>
<dbReference type="SUPFAM" id="SSF101152">
    <property type="entry name" value="Mob1/phocein"/>
    <property type="match status" value="1"/>
</dbReference>
<comment type="subunit">
    <text evidence="7">Homoheptamer arranged in a ring structure. 2 heptameric Hsp10 rings interact with a Hsp60 tetradecamer in the structure of a back-to-back double heptameric ring to form the symmetrical football complex.</text>
</comment>
<dbReference type="Proteomes" id="UP000694915">
    <property type="component" value="Unplaced"/>
</dbReference>
<dbReference type="InterPro" id="IPR037124">
    <property type="entry name" value="Chaperonin_GroES_sf"/>
</dbReference>
<evidence type="ECO:0000256" key="3">
    <source>
        <dbReference type="ARBA" id="ARBA00023186"/>
    </source>
</evidence>
<evidence type="ECO:0000313" key="10">
    <source>
        <dbReference type="RefSeq" id="XP_026644637.1"/>
    </source>
</evidence>
<dbReference type="InterPro" id="IPR036703">
    <property type="entry name" value="MOB_kinase_act_sf"/>
</dbReference>
<dbReference type="PROSITE" id="PS00681">
    <property type="entry name" value="CHAPERONINS_CPN10"/>
    <property type="match status" value="1"/>
</dbReference>
<dbReference type="Gene3D" id="2.30.33.40">
    <property type="entry name" value="GroES chaperonin"/>
    <property type="match status" value="1"/>
</dbReference>
<evidence type="ECO:0000256" key="2">
    <source>
        <dbReference type="ARBA" id="ARBA00018842"/>
    </source>
</evidence>
<comment type="function">
    <text evidence="6">Co-chaperonin implicated in mitochondrial protein import and macromolecular assembly. Together with Hsp60, facilitates the correct folding of imported proteins. May also prevent misfolding and promote the refolding and proper assembly of unfolded polypeptides generated under stress conditions in the mitochondrial matrix. The functional units of these chaperonins consist of heptameric rings of the large subunit Hsp60, which function as a back-to-back double ring. In a cyclic reaction, Hsp60 ring complexes bind one unfolded substrate protein per ring, followed by the binding of ATP and association with 2 heptameric rings of the co-chaperonin Hsp10. This leads to sequestration of the substrate protein in the inner cavity of Hsp60 where, for a certain period of time, it can fold undisturbed by other cell components. Synchronous hydrolysis of ATP in all Hsp60 subunits results in the dissociation of the chaperonin rings and the release of ADP and the folded substrate protein.</text>
</comment>
<protein>
    <recommendedName>
        <fullName evidence="2">10 kDa heat shock protein, mitochondrial</fullName>
    </recommendedName>
    <alternativeName>
        <fullName evidence="4">10 kDa chaperonin</fullName>
    </alternativeName>
    <alternativeName>
        <fullName evidence="5">Chaperonin 10</fullName>
    </alternativeName>
</protein>
<gene>
    <name evidence="10" type="primary">LOC101992069</name>
</gene>
<evidence type="ECO:0000256" key="5">
    <source>
        <dbReference type="ARBA" id="ARBA00031971"/>
    </source>
</evidence>